<feature type="domain" description="ABC transporter" evidence="9">
    <location>
        <begin position="24"/>
        <end position="258"/>
    </location>
</feature>
<feature type="compositionally biased region" description="Pro residues" evidence="8">
    <location>
        <begin position="288"/>
        <end position="298"/>
    </location>
</feature>
<dbReference type="PROSITE" id="PS50893">
    <property type="entry name" value="ABC_TRANSPORTER_2"/>
    <property type="match status" value="1"/>
</dbReference>
<dbReference type="InterPro" id="IPR003593">
    <property type="entry name" value="AAA+_ATPase"/>
</dbReference>
<dbReference type="InterPro" id="IPR027417">
    <property type="entry name" value="P-loop_NTPase"/>
</dbReference>
<sequence length="310" mass="32667">MGSSAAGGGGDGSGRAGAGDGTAIEVRGLRKSFGDLEVLRGIDFRVARGEVVCVIGPSGSGKSTLLRCVNLLEEPTSGTVTVAGVEITDPEVDIDRVRRRIGMVFQSFNLFPHLSALGNLTIAQRRVLRRDKAEAARVARERLARVGLTDKESAYPAQLSGGQQQRVAIARALAMDPELMLFDEPTSALDPELVGEVLAVMRSLADEGMTMLVVTHEMSFAREVADRVVFMDGGVIVEEGAPEQVVGAPRHARTRSFLARVLDPAATEIDAVDAGVGPPDSPELSPEGPEPGSRPGPGPDEHTNKGSDVR</sequence>
<dbReference type="Pfam" id="PF00005">
    <property type="entry name" value="ABC_tran"/>
    <property type="match status" value="1"/>
</dbReference>
<keyword evidence="4" id="KW-1003">Cell membrane</keyword>
<comment type="subcellular location">
    <subcellularLocation>
        <location evidence="1">Cell membrane</location>
        <topology evidence="1">Peripheral membrane protein</topology>
    </subcellularLocation>
</comment>
<dbReference type="Gene3D" id="3.40.50.300">
    <property type="entry name" value="P-loop containing nucleotide triphosphate hydrolases"/>
    <property type="match status" value="1"/>
</dbReference>
<evidence type="ECO:0000313" key="11">
    <source>
        <dbReference type="Proteomes" id="UP000037020"/>
    </source>
</evidence>
<dbReference type="InterPro" id="IPR050086">
    <property type="entry name" value="MetN_ABC_transporter-like"/>
</dbReference>
<dbReference type="PROSITE" id="PS00211">
    <property type="entry name" value="ABC_TRANSPORTER_1"/>
    <property type="match status" value="1"/>
</dbReference>
<evidence type="ECO:0000259" key="9">
    <source>
        <dbReference type="PROSITE" id="PS50893"/>
    </source>
</evidence>
<comment type="caution">
    <text evidence="10">The sequence shown here is derived from an EMBL/GenBank/DDBJ whole genome shotgun (WGS) entry which is preliminary data.</text>
</comment>
<keyword evidence="6" id="KW-0067">ATP-binding</keyword>
<dbReference type="EMBL" id="LGUT01001723">
    <property type="protein sequence ID" value="KOG88371.1"/>
    <property type="molecule type" value="Genomic_DNA"/>
</dbReference>
<dbReference type="InterPro" id="IPR017871">
    <property type="entry name" value="ABC_transporter-like_CS"/>
</dbReference>
<feature type="region of interest" description="Disordered" evidence="8">
    <location>
        <begin position="269"/>
        <end position="310"/>
    </location>
</feature>
<evidence type="ECO:0000256" key="5">
    <source>
        <dbReference type="ARBA" id="ARBA00022741"/>
    </source>
</evidence>
<dbReference type="CDD" id="cd03262">
    <property type="entry name" value="ABC_HisP_GlnQ"/>
    <property type="match status" value="1"/>
</dbReference>
<dbReference type="SMART" id="SM00382">
    <property type="entry name" value="AAA"/>
    <property type="match status" value="1"/>
</dbReference>
<dbReference type="PANTHER" id="PTHR43166">
    <property type="entry name" value="AMINO ACID IMPORT ATP-BINDING PROTEIN"/>
    <property type="match status" value="1"/>
</dbReference>
<evidence type="ECO:0000256" key="6">
    <source>
        <dbReference type="ARBA" id="ARBA00022840"/>
    </source>
</evidence>
<evidence type="ECO:0000256" key="7">
    <source>
        <dbReference type="ARBA" id="ARBA00023136"/>
    </source>
</evidence>
<dbReference type="Proteomes" id="UP000037020">
    <property type="component" value="Unassembled WGS sequence"/>
</dbReference>
<comment type="similarity">
    <text evidence="2">Belongs to the ABC transporter superfamily.</text>
</comment>
<name>A0ABR5J4U3_9ACTN</name>
<accession>A0ABR5J4U3</accession>
<gene>
    <name evidence="10" type="ORF">ADK38_20170</name>
</gene>
<evidence type="ECO:0000256" key="1">
    <source>
        <dbReference type="ARBA" id="ARBA00004202"/>
    </source>
</evidence>
<organism evidence="10 11">
    <name type="scientific">Streptomyces varsoviensis</name>
    <dbReference type="NCBI Taxonomy" id="67373"/>
    <lineage>
        <taxon>Bacteria</taxon>
        <taxon>Bacillati</taxon>
        <taxon>Actinomycetota</taxon>
        <taxon>Actinomycetes</taxon>
        <taxon>Kitasatosporales</taxon>
        <taxon>Streptomycetaceae</taxon>
        <taxon>Streptomyces</taxon>
    </lineage>
</organism>
<keyword evidence="3" id="KW-0813">Transport</keyword>
<keyword evidence="11" id="KW-1185">Reference proteome</keyword>
<dbReference type="InterPro" id="IPR003439">
    <property type="entry name" value="ABC_transporter-like_ATP-bd"/>
</dbReference>
<feature type="compositionally biased region" description="Basic and acidic residues" evidence="8">
    <location>
        <begin position="299"/>
        <end position="310"/>
    </location>
</feature>
<reference evidence="10 11" key="1">
    <citation type="submission" date="2015-07" db="EMBL/GenBank/DDBJ databases">
        <authorList>
            <person name="Ju K.-S."/>
            <person name="Doroghazi J.R."/>
            <person name="Metcalf W.W."/>
        </authorList>
    </citation>
    <scope>NUCLEOTIDE SEQUENCE [LARGE SCALE GENOMIC DNA]</scope>
    <source>
        <strain evidence="10 11">NRRL B-3589</strain>
    </source>
</reference>
<evidence type="ECO:0000256" key="4">
    <source>
        <dbReference type="ARBA" id="ARBA00022475"/>
    </source>
</evidence>
<evidence type="ECO:0000313" key="10">
    <source>
        <dbReference type="EMBL" id="KOG88371.1"/>
    </source>
</evidence>
<protein>
    <submittedName>
        <fullName evidence="10">ABC transporter</fullName>
    </submittedName>
</protein>
<evidence type="ECO:0000256" key="8">
    <source>
        <dbReference type="SAM" id="MobiDB-lite"/>
    </source>
</evidence>
<evidence type="ECO:0000256" key="2">
    <source>
        <dbReference type="ARBA" id="ARBA00005417"/>
    </source>
</evidence>
<proteinExistence type="inferred from homology"/>
<dbReference type="PANTHER" id="PTHR43166:SF9">
    <property type="entry name" value="GLUTAMATE_ASPARTATE IMPORT ATP-BINDING PROTEIN GLTL"/>
    <property type="match status" value="1"/>
</dbReference>
<keyword evidence="5" id="KW-0547">Nucleotide-binding</keyword>
<evidence type="ECO:0000256" key="3">
    <source>
        <dbReference type="ARBA" id="ARBA00022448"/>
    </source>
</evidence>
<dbReference type="SUPFAM" id="SSF52540">
    <property type="entry name" value="P-loop containing nucleoside triphosphate hydrolases"/>
    <property type="match status" value="1"/>
</dbReference>
<keyword evidence="7" id="KW-0472">Membrane</keyword>